<dbReference type="PANTHER" id="PTHR35370:SF1">
    <property type="entry name" value="TYPE VI SECRETION SYSTEM COMPONENT TSSF1"/>
    <property type="match status" value="1"/>
</dbReference>
<reference evidence="1 2" key="1">
    <citation type="submission" date="2018-08" db="EMBL/GenBank/DDBJ databases">
        <title>Food and Water Consortium WGS.</title>
        <authorList>
            <person name="Tyson S."/>
            <person name="Peterson C.-L."/>
            <person name="Olson A."/>
            <person name="Tyler S."/>
            <person name="Cabral J."/>
            <person name="Lynch T."/>
            <person name="Knox N."/>
            <person name="Van Domselaar G."/>
            <person name="Graham M."/>
        </authorList>
    </citation>
    <scope>NUCLEOTIDE SEQUENCE [LARGE SCALE GENOMIC DNA]</scope>
    <source>
        <strain evidence="1 2">FWSEC0002</strain>
    </source>
</reference>
<dbReference type="Proteomes" id="UP000310529">
    <property type="component" value="Chromosome"/>
</dbReference>
<proteinExistence type="predicted"/>
<dbReference type="RefSeq" id="WP_022581240.1">
    <property type="nucleotide sequence ID" value="NZ_CP031919.1"/>
</dbReference>
<dbReference type="NCBIfam" id="TIGR03359">
    <property type="entry name" value="VI_chp_6"/>
    <property type="match status" value="1"/>
</dbReference>
<dbReference type="AlphaFoldDB" id="A0A4V1DRD1"/>
<dbReference type="InterPro" id="IPR010272">
    <property type="entry name" value="T6SS_TssF"/>
</dbReference>
<dbReference type="PANTHER" id="PTHR35370">
    <property type="entry name" value="CYTOPLASMIC PROTEIN-RELATED-RELATED"/>
    <property type="match status" value="1"/>
</dbReference>
<evidence type="ECO:0000313" key="2">
    <source>
        <dbReference type="Proteomes" id="UP000310529"/>
    </source>
</evidence>
<gene>
    <name evidence="1" type="primary">tssF</name>
    <name evidence="1" type="ORF">CCU01_010790</name>
</gene>
<name>A0A4V1DRD1_ECOLX</name>
<protein>
    <submittedName>
        <fullName evidence="1">Type VI secretion system baseplate subunit TssF</fullName>
    </submittedName>
</protein>
<sequence length="619" mass="71094">MTSGEDYYREELDYIRRYARLLARENPDLKNFLGDKDVDPDTERLMGTFAFLSGRLREKIEDRFPEITVPLIKRLCPSYLRTVPPMTIIEYTPDNTLATVYDIPRDAQVMNAPHRDSHPEESYLIPGAQDDLPEEEEPPCIFTLCRNIRLLPLHIHNVNNCSTPDQGIIDIIFAPLPGSRITAADLKGISLWLGDENIISRWQVYLWLCRYRRGAELITGGRRYPQPGLTIKPSGFSHDESLLPQPGSLHSGYRIIQDWFCFPDAFFFFDLSGISLPGEIISRPFTLRLRFDRPLPETVNLSRQSLRLHCTPAVNLFFHDAVPVTPDNPHQEYPLQASQFWPGYFDIFRVDSVQGQEHNTFRDDDLVALSRHGNQRKWLSSDSPLRPMEYHQERRIIYWKHSVRRSLLSVNPAHFISFRHADNSVPDATLTGRDPIQISLICTNGDQPCRLAPGDICVPVGQDASVAPFRNVTTPTPPLPPVPDGPRHWSLLNTMTLNYLTMNDVEVLRDILRTFDRCGIHTPFCARLSPEKLNALEKLETRPTDRVFRDIVVRGLSSTLYVNPQPFACEGEMYHLGTVLSHFFALYASVNSWHMLTMINTQTEEVWRWTERTGQFPAM</sequence>
<organism evidence="1 2">
    <name type="scientific">Escherichia coli O145:NM</name>
    <dbReference type="NCBI Taxonomy" id="991919"/>
    <lineage>
        <taxon>Bacteria</taxon>
        <taxon>Pseudomonadati</taxon>
        <taxon>Pseudomonadota</taxon>
        <taxon>Gammaproteobacteria</taxon>
        <taxon>Enterobacterales</taxon>
        <taxon>Enterobacteriaceae</taxon>
        <taxon>Escherichia</taxon>
    </lineage>
</organism>
<dbReference type="PIRSF" id="PIRSF028304">
    <property type="entry name" value="UCP028304"/>
    <property type="match status" value="1"/>
</dbReference>
<accession>A0A4V1DRD1</accession>
<dbReference type="Pfam" id="PF05947">
    <property type="entry name" value="T6SS_TssF"/>
    <property type="match status" value="1"/>
</dbReference>
<dbReference type="EMBL" id="CP031919">
    <property type="protein sequence ID" value="QCH93295.1"/>
    <property type="molecule type" value="Genomic_DNA"/>
</dbReference>
<evidence type="ECO:0000313" key="1">
    <source>
        <dbReference type="EMBL" id="QCH93295.1"/>
    </source>
</evidence>